<dbReference type="EMBL" id="JAMGBB010000001">
    <property type="protein sequence ID" value="MCL6740233.1"/>
    <property type="molecule type" value="Genomic_DNA"/>
</dbReference>
<organism evidence="1 2">
    <name type="scientific">Sphingomonas brevis</name>
    <dbReference type="NCBI Taxonomy" id="2908206"/>
    <lineage>
        <taxon>Bacteria</taxon>
        <taxon>Pseudomonadati</taxon>
        <taxon>Pseudomonadota</taxon>
        <taxon>Alphaproteobacteria</taxon>
        <taxon>Sphingomonadales</taxon>
        <taxon>Sphingomonadaceae</taxon>
        <taxon>Sphingomonas</taxon>
    </lineage>
</organism>
<name>A0ABT0S7A2_9SPHN</name>
<gene>
    <name evidence="1" type="ORF">LZ518_03665</name>
</gene>
<dbReference type="Proteomes" id="UP001165383">
    <property type="component" value="Unassembled WGS sequence"/>
</dbReference>
<comment type="caution">
    <text evidence="1">The sequence shown here is derived from an EMBL/GenBank/DDBJ whole genome shotgun (WGS) entry which is preliminary data.</text>
</comment>
<dbReference type="RefSeq" id="WP_249914677.1">
    <property type="nucleotide sequence ID" value="NZ_JAMGBB010000001.1"/>
</dbReference>
<accession>A0ABT0S7A2</accession>
<sequence>MTSSTQPALGAIRLAWWREALERLDRSPPPPEPRLHAAAAELLPLGITGKELAALEDGWTTLLDEVPDLNKVEERGVRLFAIGAKLLGASDPFLEAAGRVYALVQIRRMRMAAFAQSSFDLSNLKGHRFPRRLRPLTAFARLGARDLKQGMTIESEATPARAAALLRHFGFGFVA</sequence>
<protein>
    <submittedName>
        <fullName evidence="1">Uncharacterized protein</fullName>
    </submittedName>
</protein>
<evidence type="ECO:0000313" key="1">
    <source>
        <dbReference type="EMBL" id="MCL6740233.1"/>
    </source>
</evidence>
<proteinExistence type="predicted"/>
<reference evidence="1" key="1">
    <citation type="submission" date="2022-05" db="EMBL/GenBank/DDBJ databases">
        <authorList>
            <person name="Jo J.-H."/>
            <person name="Im W.-T."/>
        </authorList>
    </citation>
    <scope>NUCLEOTIDE SEQUENCE</scope>
    <source>
        <strain evidence="1">RB56-2</strain>
    </source>
</reference>
<keyword evidence="2" id="KW-1185">Reference proteome</keyword>
<evidence type="ECO:0000313" key="2">
    <source>
        <dbReference type="Proteomes" id="UP001165383"/>
    </source>
</evidence>